<gene>
    <name evidence="3" type="ordered locus">Desru_2523</name>
</gene>
<dbReference type="AlphaFoldDB" id="F6DP32"/>
<sequence length="458" mass="51386">MKIILLSGGSGQRLWPLSNEARAKQFLKVLTDAQGQPESMIQRVWRQLKTAGLADDTVVAVGCPQVAMIHKQLDGNPKTVVEPEQRDTFAAIVLSAAYLYTMEKVPVDEIIAVLPIDALTQGEFFTLIREKAEPVLRSTGANLLLIGAEPDSPSEKYGYIVPEENSEPKDYRYVARFKEKPQRAEALALIEKGALWNCGVFCFQLKFLLSKLKELGLPADYSALLAGYTALPKQSFDYAVVEKTEHRVVLPYAGKWKDLGTWNTLTEEMTQAVWGNGMMSGDCRNTHLINELDTPVLVQGINNAVVAVSPDGVLVTDKQASTQIKGLVARVQQRPMYEERFWGWYKVLEHARYSEPQPYEILVKRLKIEAGKNLSYQKHHLRDETWIIIRGEGEFALEGRISKIQTGDVLKVPRGVAHSIRAITDLEIVESQSGSLLVEEDIERLFLDWSDIQAFCRG</sequence>
<dbReference type="InterPro" id="IPR011051">
    <property type="entry name" value="RmlC_Cupin_sf"/>
</dbReference>
<name>F6DP32_DESRL</name>
<dbReference type="eggNOG" id="COG0662">
    <property type="taxonomic scope" value="Bacteria"/>
</dbReference>
<dbReference type="InterPro" id="IPR005835">
    <property type="entry name" value="NTP_transferase_dom"/>
</dbReference>
<organism evidence="3 4">
    <name type="scientific">Desulforamulus ruminis (strain ATCC 23193 / DSM 2154 / NCIMB 8452 / DL)</name>
    <name type="common">Desulfotomaculum ruminis</name>
    <dbReference type="NCBI Taxonomy" id="696281"/>
    <lineage>
        <taxon>Bacteria</taxon>
        <taxon>Bacillati</taxon>
        <taxon>Bacillota</taxon>
        <taxon>Clostridia</taxon>
        <taxon>Eubacteriales</taxon>
        <taxon>Peptococcaceae</taxon>
        <taxon>Desulforamulus</taxon>
    </lineage>
</organism>
<keyword evidence="3" id="KW-0808">Transferase</keyword>
<dbReference type="InterPro" id="IPR014710">
    <property type="entry name" value="RmlC-like_jellyroll"/>
</dbReference>
<dbReference type="InterPro" id="IPR029044">
    <property type="entry name" value="Nucleotide-diphossugar_trans"/>
</dbReference>
<keyword evidence="3" id="KW-0548">Nucleotidyltransferase</keyword>
<reference evidence="3 4" key="2">
    <citation type="journal article" date="2012" name="Stand. Genomic Sci.">
        <title>Complete genome sequence of the sulfate-reducing firmicute Desulfotomaculum ruminis type strain (DL(T)).</title>
        <authorList>
            <person name="Spring S."/>
            <person name="Visser M."/>
            <person name="Lu M."/>
            <person name="Copeland A."/>
            <person name="Lapidus A."/>
            <person name="Lucas S."/>
            <person name="Cheng J.F."/>
            <person name="Han C."/>
            <person name="Tapia R."/>
            <person name="Goodwin L.A."/>
            <person name="Pitluck S."/>
            <person name="Ivanova N."/>
            <person name="Land M."/>
            <person name="Hauser L."/>
            <person name="Larimer F."/>
            <person name="Rohde M."/>
            <person name="Goker M."/>
            <person name="Detter J.C."/>
            <person name="Kyrpides N.C."/>
            <person name="Woyke T."/>
            <person name="Schaap P.J."/>
            <person name="Plugge C.M."/>
            <person name="Muyzer G."/>
            <person name="Kuever J."/>
            <person name="Pereira I.A."/>
            <person name="Parshina S.N."/>
            <person name="Bernier-Latmani R."/>
            <person name="Stams A.J."/>
            <person name="Klenk H.P."/>
        </authorList>
    </citation>
    <scope>NUCLEOTIDE SEQUENCE [LARGE SCALE GENOMIC DNA]</scope>
    <source>
        <strain evidence="4">ATCC 23193 / DSM 2154 / NCIB 8452 / DL</strain>
    </source>
</reference>
<dbReference type="HOGENOM" id="CLU_035527_1_0_9"/>
<keyword evidence="4" id="KW-1185">Reference proteome</keyword>
<dbReference type="KEGG" id="dru:Desru_2523"/>
<evidence type="ECO:0000259" key="2">
    <source>
        <dbReference type="Pfam" id="PF01050"/>
    </source>
</evidence>
<dbReference type="PANTHER" id="PTHR46390:SF1">
    <property type="entry name" value="MANNOSE-1-PHOSPHATE GUANYLYLTRANSFERASE"/>
    <property type="match status" value="1"/>
</dbReference>
<dbReference type="Gene3D" id="2.60.120.10">
    <property type="entry name" value="Jelly Rolls"/>
    <property type="match status" value="1"/>
</dbReference>
<dbReference type="InterPro" id="IPR001538">
    <property type="entry name" value="Man6P_isomerase-2_C"/>
</dbReference>
<dbReference type="CDD" id="cd02213">
    <property type="entry name" value="cupin_PMI_typeII_C"/>
    <property type="match status" value="1"/>
</dbReference>
<dbReference type="GO" id="GO:0005976">
    <property type="term" value="P:polysaccharide metabolic process"/>
    <property type="evidence" value="ECO:0007669"/>
    <property type="project" value="InterPro"/>
</dbReference>
<dbReference type="Proteomes" id="UP000009234">
    <property type="component" value="Chromosome"/>
</dbReference>
<protein>
    <submittedName>
        <fullName evidence="3">Mannose-1-phosphate guanylyltransferase</fullName>
        <ecNumber evidence="3">2.7.7.13</ecNumber>
    </submittedName>
</protein>
<accession>F6DP32</accession>
<dbReference type="EC" id="2.7.7.13" evidence="3"/>
<dbReference type="OrthoDB" id="9806359at2"/>
<reference evidence="4" key="1">
    <citation type="submission" date="2011-05" db="EMBL/GenBank/DDBJ databases">
        <title>Complete sequence of Desulfotomaculum ruminis DSM 2154.</title>
        <authorList>
            <person name="Lucas S."/>
            <person name="Copeland A."/>
            <person name="Lapidus A."/>
            <person name="Cheng J.-F."/>
            <person name="Goodwin L."/>
            <person name="Pitluck S."/>
            <person name="Lu M."/>
            <person name="Detter J.C."/>
            <person name="Han C."/>
            <person name="Tapia R."/>
            <person name="Land M."/>
            <person name="Hauser L."/>
            <person name="Kyrpides N."/>
            <person name="Ivanova N."/>
            <person name="Mikhailova N."/>
            <person name="Pagani I."/>
            <person name="Stams A.J.M."/>
            <person name="Plugge C.M."/>
            <person name="Muyzer G."/>
            <person name="Kuever J."/>
            <person name="Parshina S.N."/>
            <person name="Ivanova A.E."/>
            <person name="Nazina T.N."/>
            <person name="Brambilla E."/>
            <person name="Spring S."/>
            <person name="Klenk H.-P."/>
            <person name="Woyke T."/>
        </authorList>
    </citation>
    <scope>NUCLEOTIDE SEQUENCE [LARGE SCALE GENOMIC DNA]</scope>
    <source>
        <strain evidence="4">ATCC 23193 / DSM 2154 / NCIB 8452 / DL</strain>
    </source>
</reference>
<dbReference type="Gene3D" id="3.90.550.10">
    <property type="entry name" value="Spore Coat Polysaccharide Biosynthesis Protein SpsA, Chain A"/>
    <property type="match status" value="1"/>
</dbReference>
<dbReference type="SUPFAM" id="SSF53448">
    <property type="entry name" value="Nucleotide-diphospho-sugar transferases"/>
    <property type="match status" value="1"/>
</dbReference>
<dbReference type="EMBL" id="CP002780">
    <property type="protein sequence ID" value="AEG60751.1"/>
    <property type="molecule type" value="Genomic_DNA"/>
</dbReference>
<proteinExistence type="predicted"/>
<feature type="domain" description="Nucleotidyl transferase" evidence="1">
    <location>
        <begin position="3"/>
        <end position="270"/>
    </location>
</feature>
<dbReference type="InterPro" id="IPR051161">
    <property type="entry name" value="Mannose-6P_isomerase_type2"/>
</dbReference>
<evidence type="ECO:0000259" key="1">
    <source>
        <dbReference type="Pfam" id="PF00483"/>
    </source>
</evidence>
<dbReference type="Pfam" id="PF01050">
    <property type="entry name" value="MannoseP_isomer"/>
    <property type="match status" value="1"/>
</dbReference>
<dbReference type="PANTHER" id="PTHR46390">
    <property type="entry name" value="MANNOSE-1-PHOSPHATE GUANYLYLTRANSFERASE"/>
    <property type="match status" value="1"/>
</dbReference>
<evidence type="ECO:0000313" key="3">
    <source>
        <dbReference type="EMBL" id="AEG60751.1"/>
    </source>
</evidence>
<dbReference type="SUPFAM" id="SSF51182">
    <property type="entry name" value="RmlC-like cupins"/>
    <property type="match status" value="1"/>
</dbReference>
<evidence type="ECO:0000313" key="4">
    <source>
        <dbReference type="Proteomes" id="UP000009234"/>
    </source>
</evidence>
<feature type="domain" description="Mannose-6-phosphate isomerase type II C-terminal" evidence="2">
    <location>
        <begin position="340"/>
        <end position="445"/>
    </location>
</feature>
<dbReference type="RefSeq" id="WP_013842507.1">
    <property type="nucleotide sequence ID" value="NC_015589.1"/>
</dbReference>
<dbReference type="eggNOG" id="COG0836">
    <property type="taxonomic scope" value="Bacteria"/>
</dbReference>
<dbReference type="GO" id="GO:0004475">
    <property type="term" value="F:mannose-1-phosphate guanylyltransferase (GTP) activity"/>
    <property type="evidence" value="ECO:0007669"/>
    <property type="project" value="UniProtKB-EC"/>
</dbReference>
<dbReference type="GO" id="GO:0009298">
    <property type="term" value="P:GDP-mannose biosynthetic process"/>
    <property type="evidence" value="ECO:0007669"/>
    <property type="project" value="TreeGrafter"/>
</dbReference>
<dbReference type="STRING" id="696281.Desru_2523"/>
<dbReference type="Pfam" id="PF00483">
    <property type="entry name" value="NTP_transferase"/>
    <property type="match status" value="1"/>
</dbReference>